<comment type="caution">
    <text evidence="3">The sequence shown here is derived from an EMBL/GenBank/DDBJ whole genome shotgun (WGS) entry which is preliminary data.</text>
</comment>
<sequence>MARRKVLMLTNYELGQANVFIATSHALLERDPNIELHIASFPQLEKTLNLALAKDGQQLPINFHSFPGRTMFVCLNSSPDPSMRLFSLSLLKPGLWSAPQTIRFIMTWAFLCWTAEEFTAIFNKICTLIETIQPDIVLIDPIFSPGITAGKHMKSHVSKEFTLTILSPNSMKDYVHHVQPRGAPFWKWSVAASGIPTPVPWYYIPLNIYHLFRFIIIMAGDNHKPTMTAKVRELTNIPQLELVDILSMLHTGLDGIDRILISSRPEIDFPFLDFVGPPKAYMDKIFGCGPILRPLERIDGDLAAWLSRGPVIYINLGTHCLTSEPEAVEMARSLKNLIDRASSKDKLPRLQVLWKLKKDLERSGDYHVGPGSAVYEVLSNEIDKDGVRIVSWVASEPSSILETGNVVCAVSHGGANSYNEAICSGVPQVVLPCWFDCYDFASKAELLGIGRWGSRKGCPRWIESELTEVLIDVALDNNAEYTAKSRSLAELCGRNGGGRATAADEILRIIDDQVGHN</sequence>
<dbReference type="Gene3D" id="3.40.50.2000">
    <property type="entry name" value="Glycogen Phosphorylase B"/>
    <property type="match status" value="1"/>
</dbReference>
<name>A0A3M2RSY4_9HYPO</name>
<dbReference type="GO" id="GO:0008194">
    <property type="term" value="F:UDP-glycosyltransferase activity"/>
    <property type="evidence" value="ECO:0007669"/>
    <property type="project" value="InterPro"/>
</dbReference>
<dbReference type="PANTHER" id="PTHR48043">
    <property type="entry name" value="EG:EG0003.4 PROTEIN-RELATED"/>
    <property type="match status" value="1"/>
</dbReference>
<dbReference type="InterPro" id="IPR050271">
    <property type="entry name" value="UDP-glycosyltransferase"/>
</dbReference>
<accession>A0A3M2RSY4</accession>
<dbReference type="EMBL" id="NKUJ01000287">
    <property type="protein sequence ID" value="RMJ08426.1"/>
    <property type="molecule type" value="Genomic_DNA"/>
</dbReference>
<dbReference type="AlphaFoldDB" id="A0A3M2RSY4"/>
<evidence type="ECO:0008006" key="5">
    <source>
        <dbReference type="Google" id="ProtNLM"/>
    </source>
</evidence>
<keyword evidence="1" id="KW-0328">Glycosyltransferase</keyword>
<reference evidence="3 4" key="1">
    <citation type="submission" date="2017-06" db="EMBL/GenBank/DDBJ databases">
        <title>Comparative genomic analysis of Ambrosia Fusariam Clade fungi.</title>
        <authorList>
            <person name="Stajich J.E."/>
            <person name="Carrillo J."/>
            <person name="Kijimoto T."/>
            <person name="Eskalen A."/>
            <person name="O'Donnell K."/>
            <person name="Kasson M."/>
        </authorList>
    </citation>
    <scope>NUCLEOTIDE SEQUENCE [LARGE SCALE GENOMIC DNA]</scope>
    <source>
        <strain evidence="3">UCR3666</strain>
    </source>
</reference>
<evidence type="ECO:0000313" key="3">
    <source>
        <dbReference type="EMBL" id="RMJ08426.1"/>
    </source>
</evidence>
<protein>
    <recommendedName>
        <fullName evidence="5">Glycosyltransferase family 28 N-terminal domain-containing protein</fullName>
    </recommendedName>
</protein>
<keyword evidence="2" id="KW-0808">Transferase</keyword>
<dbReference type="Proteomes" id="UP000277212">
    <property type="component" value="Unassembled WGS sequence"/>
</dbReference>
<organism evidence="3 4">
    <name type="scientific">Fusarium kuroshium</name>
    <dbReference type="NCBI Taxonomy" id="2010991"/>
    <lineage>
        <taxon>Eukaryota</taxon>
        <taxon>Fungi</taxon>
        <taxon>Dikarya</taxon>
        <taxon>Ascomycota</taxon>
        <taxon>Pezizomycotina</taxon>
        <taxon>Sordariomycetes</taxon>
        <taxon>Hypocreomycetidae</taxon>
        <taxon>Hypocreales</taxon>
        <taxon>Nectriaceae</taxon>
        <taxon>Fusarium</taxon>
        <taxon>Fusarium solani species complex</taxon>
    </lineage>
</organism>
<dbReference type="Pfam" id="PF00201">
    <property type="entry name" value="UDPGT"/>
    <property type="match status" value="1"/>
</dbReference>
<evidence type="ECO:0000256" key="1">
    <source>
        <dbReference type="ARBA" id="ARBA00022676"/>
    </source>
</evidence>
<dbReference type="STRING" id="2010991.A0A3M2RSY4"/>
<dbReference type="OrthoDB" id="5835829at2759"/>
<dbReference type="SUPFAM" id="SSF53756">
    <property type="entry name" value="UDP-Glycosyltransferase/glycogen phosphorylase"/>
    <property type="match status" value="1"/>
</dbReference>
<evidence type="ECO:0000313" key="4">
    <source>
        <dbReference type="Proteomes" id="UP000277212"/>
    </source>
</evidence>
<proteinExistence type="predicted"/>
<dbReference type="InterPro" id="IPR002213">
    <property type="entry name" value="UDP_glucos_trans"/>
</dbReference>
<gene>
    <name evidence="3" type="ORF">CDV36_011953</name>
</gene>
<dbReference type="PANTHER" id="PTHR48043:SF145">
    <property type="entry name" value="FI06409P-RELATED"/>
    <property type="match status" value="1"/>
</dbReference>
<evidence type="ECO:0000256" key="2">
    <source>
        <dbReference type="ARBA" id="ARBA00022679"/>
    </source>
</evidence>
<keyword evidence="4" id="KW-1185">Reference proteome</keyword>